<protein>
    <submittedName>
        <fullName evidence="2">Uncharacterized protein</fullName>
    </submittedName>
</protein>
<reference evidence="2 3" key="1">
    <citation type="journal article" date="2013" name="Curr. Biol.">
        <title>The Genome of the Foraminiferan Reticulomyxa filosa.</title>
        <authorList>
            <person name="Glockner G."/>
            <person name="Hulsmann N."/>
            <person name="Schleicher M."/>
            <person name="Noegel A.A."/>
            <person name="Eichinger L."/>
            <person name="Gallinger C."/>
            <person name="Pawlowski J."/>
            <person name="Sierra R."/>
            <person name="Euteneuer U."/>
            <person name="Pillet L."/>
            <person name="Moustafa A."/>
            <person name="Platzer M."/>
            <person name="Groth M."/>
            <person name="Szafranski K."/>
            <person name="Schliwa M."/>
        </authorList>
    </citation>
    <scope>NUCLEOTIDE SEQUENCE [LARGE SCALE GENOMIC DNA]</scope>
</reference>
<keyword evidence="3" id="KW-1185">Reference proteome</keyword>
<evidence type="ECO:0000313" key="3">
    <source>
        <dbReference type="Proteomes" id="UP000023152"/>
    </source>
</evidence>
<name>X6MPQ0_RETFI</name>
<feature type="non-terminal residue" evidence="2">
    <location>
        <position position="244"/>
    </location>
</feature>
<evidence type="ECO:0000256" key="1">
    <source>
        <dbReference type="SAM" id="Phobius"/>
    </source>
</evidence>
<keyword evidence="1" id="KW-1133">Transmembrane helix</keyword>
<sequence>MELRKQCAGSSKVYCIVYCCQKLAHPLFFCKGQNDKSLCFCVCTTSYKDKICKKVKLPGIYYSDKCKQGKAKTMFTINCNATNEPLLPCYRQNNASSCAYALWFAISFFLFVSFAFNFIYLFFLKKRDNKSIAPNECMTESRSSSMMFKCSDDNSSVNRLIFATPKNKNVRIIFFPKKKKKDCTGPNTSYAHEDYFNCAGKKSCFSEYVTYENPQPNDSTCSQSTNIPISRWVYATCVTDLSGS</sequence>
<comment type="caution">
    <text evidence="2">The sequence shown here is derived from an EMBL/GenBank/DDBJ whole genome shotgun (WGS) entry which is preliminary data.</text>
</comment>
<keyword evidence="1" id="KW-0812">Transmembrane</keyword>
<organism evidence="2 3">
    <name type="scientific">Reticulomyxa filosa</name>
    <dbReference type="NCBI Taxonomy" id="46433"/>
    <lineage>
        <taxon>Eukaryota</taxon>
        <taxon>Sar</taxon>
        <taxon>Rhizaria</taxon>
        <taxon>Retaria</taxon>
        <taxon>Foraminifera</taxon>
        <taxon>Monothalamids</taxon>
        <taxon>Reticulomyxidae</taxon>
        <taxon>Reticulomyxa</taxon>
    </lineage>
</organism>
<accession>X6MPQ0</accession>
<dbReference type="AlphaFoldDB" id="X6MPQ0"/>
<feature type="transmembrane region" description="Helical" evidence="1">
    <location>
        <begin position="100"/>
        <end position="123"/>
    </location>
</feature>
<keyword evidence="1" id="KW-0472">Membrane</keyword>
<evidence type="ECO:0000313" key="2">
    <source>
        <dbReference type="EMBL" id="ETO15656.1"/>
    </source>
</evidence>
<dbReference type="Proteomes" id="UP000023152">
    <property type="component" value="Unassembled WGS sequence"/>
</dbReference>
<dbReference type="EMBL" id="ASPP01018905">
    <property type="protein sequence ID" value="ETO15656.1"/>
    <property type="molecule type" value="Genomic_DNA"/>
</dbReference>
<gene>
    <name evidence="2" type="ORF">RFI_21708</name>
</gene>
<proteinExistence type="predicted"/>